<evidence type="ECO:0000256" key="10">
    <source>
        <dbReference type="ARBA" id="ARBA00023180"/>
    </source>
</evidence>
<dbReference type="GO" id="GO:0043374">
    <property type="term" value="P:CD8-positive, alpha-beta T cell differentiation"/>
    <property type="evidence" value="ECO:0007669"/>
    <property type="project" value="TreeGrafter"/>
</dbReference>
<dbReference type="Gene3D" id="2.60.120.40">
    <property type="match status" value="1"/>
</dbReference>
<keyword evidence="6" id="KW-0735">Signal-anchor</keyword>
<keyword evidence="17" id="KW-1185">Reference proteome</keyword>
<comment type="caution">
    <text evidence="16">The sequence shown here is derived from an EMBL/GenBank/DDBJ whole genome shotgun (WGS) entry which is preliminary data.</text>
</comment>
<dbReference type="SUPFAM" id="SSF49842">
    <property type="entry name" value="TNF-like"/>
    <property type="match status" value="1"/>
</dbReference>
<dbReference type="FunFam" id="2.60.120.40:FF:000023">
    <property type="entry name" value="tumor necrosis factor ligand superfamily member 8"/>
    <property type="match status" value="1"/>
</dbReference>
<dbReference type="Pfam" id="PF00229">
    <property type="entry name" value="TNF"/>
    <property type="match status" value="1"/>
</dbReference>
<keyword evidence="8 14" id="KW-0472">Membrane</keyword>
<dbReference type="AlphaFoldDB" id="A0A5N3VF75"/>
<evidence type="ECO:0000256" key="11">
    <source>
        <dbReference type="ARBA" id="ARBA00053068"/>
    </source>
</evidence>
<comment type="subunit">
    <text evidence="3">Homotrimer.</text>
</comment>
<reference evidence="16 17" key="1">
    <citation type="submission" date="2019-06" db="EMBL/GenBank/DDBJ databases">
        <title>Discovery of a novel chromosome fission-fusion reversal in muntjac.</title>
        <authorList>
            <person name="Mudd A.B."/>
            <person name="Bredeson J.V."/>
            <person name="Baum R."/>
            <person name="Hockemeyer D."/>
            <person name="Rokhsar D.S."/>
        </authorList>
    </citation>
    <scope>NUCLEOTIDE SEQUENCE [LARGE SCALE GENOMIC DNA]</scope>
    <source>
        <strain evidence="16">UTSW_UCB_Mm</strain>
        <tissue evidence="16">Fibroblast cell line</tissue>
    </source>
</reference>
<evidence type="ECO:0000313" key="16">
    <source>
        <dbReference type="EMBL" id="KAB0347055.1"/>
    </source>
</evidence>
<evidence type="ECO:0000256" key="6">
    <source>
        <dbReference type="ARBA" id="ARBA00022968"/>
    </source>
</evidence>
<gene>
    <name evidence="16" type="ORF">FD754_011912</name>
</gene>
<proteinExistence type="inferred from homology"/>
<accession>A0A5N3VF75</accession>
<keyword evidence="5 14" id="KW-0812">Transmembrane</keyword>
<keyword evidence="4" id="KW-0202">Cytokine</keyword>
<keyword evidence="7 14" id="KW-1133">Transmembrane helix</keyword>
<dbReference type="GO" id="GO:0016020">
    <property type="term" value="C:membrane"/>
    <property type="evidence" value="ECO:0007669"/>
    <property type="project" value="UniProtKB-SubCell"/>
</dbReference>
<organism evidence="16 17">
    <name type="scientific">Muntiacus muntjak</name>
    <name type="common">Barking deer</name>
    <name type="synonym">Indian muntjac</name>
    <dbReference type="NCBI Taxonomy" id="9888"/>
    <lineage>
        <taxon>Eukaryota</taxon>
        <taxon>Metazoa</taxon>
        <taxon>Chordata</taxon>
        <taxon>Craniata</taxon>
        <taxon>Vertebrata</taxon>
        <taxon>Euteleostomi</taxon>
        <taxon>Mammalia</taxon>
        <taxon>Eutheria</taxon>
        <taxon>Laurasiatheria</taxon>
        <taxon>Artiodactyla</taxon>
        <taxon>Ruminantia</taxon>
        <taxon>Pecora</taxon>
        <taxon>Cervidae</taxon>
        <taxon>Muntiacinae</taxon>
        <taxon>Muntiacus</taxon>
    </lineage>
</organism>
<evidence type="ECO:0000256" key="3">
    <source>
        <dbReference type="ARBA" id="ARBA00011233"/>
    </source>
</evidence>
<evidence type="ECO:0000256" key="9">
    <source>
        <dbReference type="ARBA" id="ARBA00023157"/>
    </source>
</evidence>
<dbReference type="InterPro" id="IPR008983">
    <property type="entry name" value="Tumour_necrosis_fac-like_dom"/>
</dbReference>
<evidence type="ECO:0000256" key="2">
    <source>
        <dbReference type="ARBA" id="ARBA00008670"/>
    </source>
</evidence>
<evidence type="ECO:0000256" key="8">
    <source>
        <dbReference type="ARBA" id="ARBA00023136"/>
    </source>
</evidence>
<evidence type="ECO:0000256" key="7">
    <source>
        <dbReference type="ARBA" id="ARBA00022989"/>
    </source>
</evidence>
<name>A0A5N3VF75_MUNMU</name>
<dbReference type="GO" id="GO:0005164">
    <property type="term" value="F:tumor necrosis factor receptor binding"/>
    <property type="evidence" value="ECO:0007669"/>
    <property type="project" value="InterPro"/>
</dbReference>
<evidence type="ECO:0000256" key="1">
    <source>
        <dbReference type="ARBA" id="ARBA00004606"/>
    </source>
</evidence>
<evidence type="ECO:0000256" key="13">
    <source>
        <dbReference type="ARBA" id="ARBA00083331"/>
    </source>
</evidence>
<dbReference type="PANTHER" id="PTHR32163:SF1">
    <property type="entry name" value="TUMOR NECROSIS FACTOR LIGAND SUPERFAMILY MEMBER 8"/>
    <property type="match status" value="1"/>
</dbReference>
<dbReference type="EMBL" id="VCEA01000002">
    <property type="protein sequence ID" value="KAB0347055.1"/>
    <property type="molecule type" value="Genomic_DNA"/>
</dbReference>
<dbReference type="SMART" id="SM00207">
    <property type="entry name" value="TNF"/>
    <property type="match status" value="1"/>
</dbReference>
<evidence type="ECO:0000256" key="4">
    <source>
        <dbReference type="ARBA" id="ARBA00022514"/>
    </source>
</evidence>
<feature type="domain" description="THD" evidence="15">
    <location>
        <begin position="98"/>
        <end position="225"/>
    </location>
</feature>
<protein>
    <recommendedName>
        <fullName evidence="12">Tumor necrosis factor ligand superfamily member 8</fullName>
    </recommendedName>
    <alternativeName>
        <fullName evidence="13">CD30 ligand</fullName>
    </alternativeName>
</protein>
<keyword evidence="9" id="KW-1015">Disulfide bond</keyword>
<evidence type="ECO:0000259" key="15">
    <source>
        <dbReference type="PROSITE" id="PS50049"/>
    </source>
</evidence>
<evidence type="ECO:0000313" key="17">
    <source>
        <dbReference type="Proteomes" id="UP000326458"/>
    </source>
</evidence>
<comment type="similarity">
    <text evidence="2">Belongs to the tumor necrosis factor family.</text>
</comment>
<feature type="transmembrane region" description="Helical" evidence="14">
    <location>
        <begin position="38"/>
        <end position="62"/>
    </location>
</feature>
<dbReference type="GO" id="GO:0005615">
    <property type="term" value="C:extracellular space"/>
    <property type="evidence" value="ECO:0007669"/>
    <property type="project" value="UniProtKB-KW"/>
</dbReference>
<dbReference type="PROSITE" id="PS50049">
    <property type="entry name" value="THD_2"/>
    <property type="match status" value="1"/>
</dbReference>
<comment type="function">
    <text evidence="11">Cytokine that binds to TNFRSF8/CD30. Induces proliferation of T-cells.</text>
</comment>
<dbReference type="InterPro" id="IPR006052">
    <property type="entry name" value="TNF_dom"/>
</dbReference>
<dbReference type="GO" id="GO:0006955">
    <property type="term" value="P:immune response"/>
    <property type="evidence" value="ECO:0007669"/>
    <property type="project" value="InterPro"/>
</dbReference>
<dbReference type="GO" id="GO:0005125">
    <property type="term" value="F:cytokine activity"/>
    <property type="evidence" value="ECO:0007669"/>
    <property type="project" value="UniProtKB-KW"/>
</dbReference>
<evidence type="ECO:0000256" key="12">
    <source>
        <dbReference type="ARBA" id="ARBA00073133"/>
    </source>
</evidence>
<sequence>MDAGLPRALNPLAPSHDTAMHVPAGSVTSHWGATGRGYFCFTTASLALCLVFAVATIMVLVVQKTDSIPNPLGQFPLKGGNCSEDISCILERAPFKKSWAYLQVSKHINKTKLSWNKDGITHGVRYQDGNLVIQFPGWYFIICQLQFLVKCPEHSVDLKLELLINKDVKKQTLVTVCESGVQTKNIYQNLSQFLLEHLQVNTTISVEVDKFQYVDTNTFPLENVLSIFLYSSSD</sequence>
<dbReference type="InterPro" id="IPR053104">
    <property type="entry name" value="TNF_ligand_SF_member_8"/>
</dbReference>
<dbReference type="Proteomes" id="UP000326458">
    <property type="component" value="Unassembled WGS sequence"/>
</dbReference>
<evidence type="ECO:0000256" key="14">
    <source>
        <dbReference type="SAM" id="Phobius"/>
    </source>
</evidence>
<keyword evidence="10" id="KW-0325">Glycoprotein</keyword>
<comment type="subcellular location">
    <subcellularLocation>
        <location evidence="1">Membrane</location>
        <topology evidence="1">Single-pass type II membrane protein</topology>
    </subcellularLocation>
</comment>
<dbReference type="CDD" id="cd00184">
    <property type="entry name" value="TNF"/>
    <property type="match status" value="1"/>
</dbReference>
<evidence type="ECO:0000256" key="5">
    <source>
        <dbReference type="ARBA" id="ARBA00022692"/>
    </source>
</evidence>
<dbReference type="PANTHER" id="PTHR32163">
    <property type="entry name" value="TUMOR NECROSIS FACTOR LIGAND SUPERFAMILY MEMBER 8"/>
    <property type="match status" value="1"/>
</dbReference>